<dbReference type="GO" id="GO:0006506">
    <property type="term" value="P:GPI anchor biosynthetic process"/>
    <property type="evidence" value="ECO:0007669"/>
    <property type="project" value="TreeGrafter"/>
</dbReference>
<evidence type="ECO:0000256" key="2">
    <source>
        <dbReference type="ARBA" id="ARBA00010430"/>
    </source>
</evidence>
<dbReference type="PANTHER" id="PTHR16433:SF0">
    <property type="entry name" value="DOLICHOL-PHOSPHATE MANNOSYLTRANSFERASE SUBUNIT 3"/>
    <property type="match status" value="1"/>
</dbReference>
<keyword evidence="5 7" id="KW-1133">Transmembrane helix</keyword>
<comment type="caution">
    <text evidence="7">Lacks conserved residue(s) required for the propagation of feature annotation.</text>
</comment>
<dbReference type="InterPro" id="IPR013174">
    <property type="entry name" value="DPM3"/>
</dbReference>
<dbReference type="PANTHER" id="PTHR16433">
    <property type="entry name" value="DOLICHOL-PHOSPHATE MANNOSYLTRANSFERASE SUBUNIT 3"/>
    <property type="match status" value="1"/>
</dbReference>
<accession>A9NKK7</accession>
<evidence type="ECO:0000256" key="3">
    <source>
        <dbReference type="ARBA" id="ARBA00022692"/>
    </source>
</evidence>
<sequence length="89" mass="9622">MRHILKIAGLLAVLLAVWIGLLQSSLISPQDALLLPVYLIIALGCYGLGMVGIGLLVFPTCPKEALLLEKDVAEAKAFFREIWGGCQFP</sequence>
<keyword evidence="6 7" id="KW-0472">Membrane</keyword>
<dbReference type="AlphaFoldDB" id="A9NKK7"/>
<keyword evidence="3 7" id="KW-0812">Transmembrane</keyword>
<comment type="subunit">
    <text evidence="7">Component of the dolichol-phosphate mannose (DPM) synthase complex.</text>
</comment>
<evidence type="ECO:0000313" key="8">
    <source>
        <dbReference type="EMBL" id="ABK21168.1"/>
    </source>
</evidence>
<dbReference type="EMBL" id="EF081787">
    <property type="protein sequence ID" value="ABK21168.1"/>
    <property type="molecule type" value="mRNA"/>
</dbReference>
<name>A9NKK7_PICSI</name>
<dbReference type="UniPathway" id="UPA00378"/>
<comment type="subcellular location">
    <subcellularLocation>
        <location evidence="1 7">Endoplasmic reticulum membrane</location>
        <topology evidence="1 7">Multi-pass membrane protein</topology>
    </subcellularLocation>
</comment>
<keyword evidence="4 7" id="KW-0256">Endoplasmic reticulum</keyword>
<comment type="similarity">
    <text evidence="2 7">Belongs to the DPM3 family.</text>
</comment>
<dbReference type="Pfam" id="PF08285">
    <property type="entry name" value="DPM3"/>
    <property type="match status" value="1"/>
</dbReference>
<reference evidence="8" key="1">
    <citation type="journal article" date="2008" name="BMC Genomics">
        <title>A conifer genomics resource of 200,000 spruce (Picea spp.) ESTs and 6,464 high-quality, sequence-finished full-length cDNAs for Sitka spruce (Picea sitchensis).</title>
        <authorList>
            <person name="Ralph S.G."/>
            <person name="Chun H.J."/>
            <person name="Kolosova N."/>
            <person name="Cooper D."/>
            <person name="Oddy C."/>
            <person name="Ritland C.E."/>
            <person name="Kirkpatrick R."/>
            <person name="Moore R."/>
            <person name="Barber S."/>
            <person name="Holt R.A."/>
            <person name="Jones S.J."/>
            <person name="Marra M.A."/>
            <person name="Douglas C.J."/>
            <person name="Ritland K."/>
            <person name="Bohlmann J."/>
        </authorList>
    </citation>
    <scope>NUCLEOTIDE SEQUENCE</scope>
    <source>
        <tissue evidence="8">Green portion of the leader tissue</tissue>
    </source>
</reference>
<dbReference type="GO" id="GO:0005789">
    <property type="term" value="C:endoplasmic reticulum membrane"/>
    <property type="evidence" value="ECO:0007669"/>
    <property type="project" value="UniProtKB-SubCell"/>
</dbReference>
<dbReference type="GO" id="GO:0033185">
    <property type="term" value="C:dolichol-phosphate-mannose synthase complex"/>
    <property type="evidence" value="ECO:0007669"/>
    <property type="project" value="TreeGrafter"/>
</dbReference>
<comment type="pathway">
    <text evidence="7">Protein modification; protein glycosylation.</text>
</comment>
<evidence type="ECO:0000256" key="4">
    <source>
        <dbReference type="ARBA" id="ARBA00022824"/>
    </source>
</evidence>
<evidence type="ECO:0000256" key="1">
    <source>
        <dbReference type="ARBA" id="ARBA00004477"/>
    </source>
</evidence>
<evidence type="ECO:0000256" key="7">
    <source>
        <dbReference type="RuleBase" id="RU365085"/>
    </source>
</evidence>
<evidence type="ECO:0000256" key="6">
    <source>
        <dbReference type="ARBA" id="ARBA00023136"/>
    </source>
</evidence>
<protein>
    <recommendedName>
        <fullName evidence="7">Dolichol-phosphate mannosyltransferase subunit 3</fullName>
    </recommendedName>
</protein>
<evidence type="ECO:0000256" key="5">
    <source>
        <dbReference type="ARBA" id="ARBA00022989"/>
    </source>
</evidence>
<feature type="transmembrane region" description="Helical" evidence="7">
    <location>
        <begin position="37"/>
        <end position="58"/>
    </location>
</feature>
<organism evidence="8">
    <name type="scientific">Picea sitchensis</name>
    <name type="common">Sitka spruce</name>
    <name type="synonym">Pinus sitchensis</name>
    <dbReference type="NCBI Taxonomy" id="3332"/>
    <lineage>
        <taxon>Eukaryota</taxon>
        <taxon>Viridiplantae</taxon>
        <taxon>Streptophyta</taxon>
        <taxon>Embryophyta</taxon>
        <taxon>Tracheophyta</taxon>
        <taxon>Spermatophyta</taxon>
        <taxon>Pinopsida</taxon>
        <taxon>Pinidae</taxon>
        <taxon>Conifers I</taxon>
        <taxon>Pinales</taxon>
        <taxon>Pinaceae</taxon>
        <taxon>Picea</taxon>
    </lineage>
</organism>
<comment type="function">
    <text evidence="7">Stabilizer subunit of the dolichol-phosphate mannose (DPM) synthase complex; tethers catalytic subunit to the ER.</text>
</comment>
<proteinExistence type="evidence at transcript level"/>